<accession>A0AAE0PNW0</accession>
<keyword evidence="3" id="KW-1185">Reference proteome</keyword>
<reference evidence="2" key="2">
    <citation type="submission" date="2023-07" db="EMBL/GenBank/DDBJ databases">
        <authorList>
            <consortium name="Lawrence Berkeley National Laboratory"/>
            <person name="Haridas S."/>
            <person name="Hensen N."/>
            <person name="Bonometti L."/>
            <person name="Westerberg I."/>
            <person name="Brannstrom I.O."/>
            <person name="Guillou S."/>
            <person name="Cros-Aarteil S."/>
            <person name="Calhoun S."/>
            <person name="Kuo A."/>
            <person name="Mondo S."/>
            <person name="Pangilinan J."/>
            <person name="Riley R."/>
            <person name="LaButti K."/>
            <person name="Andreopoulos B."/>
            <person name="Lipzen A."/>
            <person name="Chen C."/>
            <person name="Yanf M."/>
            <person name="Daum C."/>
            <person name="Ng V."/>
            <person name="Clum A."/>
            <person name="Steindorff A."/>
            <person name="Ohm R."/>
            <person name="Martin F."/>
            <person name="Silar P."/>
            <person name="Natvig D."/>
            <person name="Lalanne C."/>
            <person name="Gautier V."/>
            <person name="Ament-velasquez S.L."/>
            <person name="Kruys A."/>
            <person name="Hutchinson M.I."/>
            <person name="Powell A.J."/>
            <person name="Barry K."/>
            <person name="Miller A.N."/>
            <person name="Grigoriev I.V."/>
            <person name="Debuchy R."/>
            <person name="Gladieux P."/>
            <person name="Thoren M.H."/>
            <person name="Johannesson H."/>
        </authorList>
    </citation>
    <scope>NUCLEOTIDE SEQUENCE</scope>
    <source>
        <strain evidence="2">FGSC 1904</strain>
    </source>
</reference>
<dbReference type="Proteomes" id="UP001281003">
    <property type="component" value="Unassembled WGS sequence"/>
</dbReference>
<proteinExistence type="predicted"/>
<evidence type="ECO:0000313" key="3">
    <source>
        <dbReference type="Proteomes" id="UP001281003"/>
    </source>
</evidence>
<comment type="caution">
    <text evidence="2">The sequence shown here is derived from an EMBL/GenBank/DDBJ whole genome shotgun (WGS) entry which is preliminary data.</text>
</comment>
<feature type="compositionally biased region" description="Gly residues" evidence="1">
    <location>
        <begin position="180"/>
        <end position="189"/>
    </location>
</feature>
<feature type="region of interest" description="Disordered" evidence="1">
    <location>
        <begin position="46"/>
        <end position="101"/>
    </location>
</feature>
<name>A0AAE0PNW0_SORBR</name>
<dbReference type="EMBL" id="JAUTDP010000001">
    <property type="protein sequence ID" value="KAK3403456.1"/>
    <property type="molecule type" value="Genomic_DNA"/>
</dbReference>
<evidence type="ECO:0000313" key="2">
    <source>
        <dbReference type="EMBL" id="KAK3403456.1"/>
    </source>
</evidence>
<evidence type="ECO:0008006" key="4">
    <source>
        <dbReference type="Google" id="ProtNLM"/>
    </source>
</evidence>
<evidence type="ECO:0000256" key="1">
    <source>
        <dbReference type="SAM" id="MobiDB-lite"/>
    </source>
</evidence>
<protein>
    <recommendedName>
        <fullName evidence="4">BTB domain-containing protein</fullName>
    </recommendedName>
</protein>
<reference evidence="2" key="1">
    <citation type="journal article" date="2023" name="Mol. Phylogenet. Evol.">
        <title>Genome-scale phylogeny and comparative genomics of the fungal order Sordariales.</title>
        <authorList>
            <person name="Hensen N."/>
            <person name="Bonometti L."/>
            <person name="Westerberg I."/>
            <person name="Brannstrom I.O."/>
            <person name="Guillou S."/>
            <person name="Cros-Aarteil S."/>
            <person name="Calhoun S."/>
            <person name="Haridas S."/>
            <person name="Kuo A."/>
            <person name="Mondo S."/>
            <person name="Pangilinan J."/>
            <person name="Riley R."/>
            <person name="LaButti K."/>
            <person name="Andreopoulos B."/>
            <person name="Lipzen A."/>
            <person name="Chen C."/>
            <person name="Yan M."/>
            <person name="Daum C."/>
            <person name="Ng V."/>
            <person name="Clum A."/>
            <person name="Steindorff A."/>
            <person name="Ohm R.A."/>
            <person name="Martin F."/>
            <person name="Silar P."/>
            <person name="Natvig D.O."/>
            <person name="Lalanne C."/>
            <person name="Gautier V."/>
            <person name="Ament-Velasquez S.L."/>
            <person name="Kruys A."/>
            <person name="Hutchinson M.I."/>
            <person name="Powell A.J."/>
            <person name="Barry K."/>
            <person name="Miller A.N."/>
            <person name="Grigoriev I.V."/>
            <person name="Debuchy R."/>
            <person name="Gladieux P."/>
            <person name="Hiltunen Thoren M."/>
            <person name="Johannesson H."/>
        </authorList>
    </citation>
    <scope>NUCLEOTIDE SEQUENCE</scope>
    <source>
        <strain evidence="2">FGSC 1904</strain>
    </source>
</reference>
<feature type="compositionally biased region" description="Polar residues" evidence="1">
    <location>
        <begin position="90"/>
        <end position="100"/>
    </location>
</feature>
<feature type="region of interest" description="Disordered" evidence="1">
    <location>
        <begin position="176"/>
        <end position="203"/>
    </location>
</feature>
<gene>
    <name evidence="2" type="ORF">B0T20DRAFT_26858</name>
</gene>
<feature type="compositionally biased region" description="Basic residues" evidence="1">
    <location>
        <begin position="75"/>
        <end position="85"/>
    </location>
</feature>
<dbReference type="AlphaFoldDB" id="A0AAE0PNW0"/>
<sequence length="286" mass="32355">MPDLVCHANEEVEERLQMIEETEFQKARYPISFKPYFPTILFIDSGPPDRSSSHRAKSSFSPFTNMMRMPGTPKIPKKSRKRKGGRLGNEGTTTTPSSVEDISLEEATPSVEATLPAKSAITTENPISKPTEDTSKSQPVEVVWPTFKHPCRVRSGTVPLESDPMFRRTLGERIKITVGSGNGSGGGGHRQQQHQQNSPEIPRPTTKVFFLHKRLLCEHSDHFGAALSPRNRDVFVEANTGHFVFDEPDELHRWAKWLYVCSGCNLYPVFEFQYEHRFRPSRLESG</sequence>
<organism evidence="2 3">
    <name type="scientific">Sordaria brevicollis</name>
    <dbReference type="NCBI Taxonomy" id="83679"/>
    <lineage>
        <taxon>Eukaryota</taxon>
        <taxon>Fungi</taxon>
        <taxon>Dikarya</taxon>
        <taxon>Ascomycota</taxon>
        <taxon>Pezizomycotina</taxon>
        <taxon>Sordariomycetes</taxon>
        <taxon>Sordariomycetidae</taxon>
        <taxon>Sordariales</taxon>
        <taxon>Sordariaceae</taxon>
        <taxon>Sordaria</taxon>
    </lineage>
</organism>